<protein>
    <recommendedName>
        <fullName evidence="3">ASCH domain-containing protein</fullName>
    </recommendedName>
</protein>
<organism evidence="1 2">
    <name type="scientific">Campylobacter rectus RM3267</name>
    <dbReference type="NCBI Taxonomy" id="553218"/>
    <lineage>
        <taxon>Bacteria</taxon>
        <taxon>Pseudomonadati</taxon>
        <taxon>Campylobacterota</taxon>
        <taxon>Epsilonproteobacteria</taxon>
        <taxon>Campylobacterales</taxon>
        <taxon>Campylobacteraceae</taxon>
        <taxon>Campylobacter</taxon>
    </lineage>
</organism>
<dbReference type="SUPFAM" id="SSF88697">
    <property type="entry name" value="PUA domain-like"/>
    <property type="match status" value="1"/>
</dbReference>
<gene>
    <name evidence="1" type="ORF">CAMRE0001_1034</name>
</gene>
<dbReference type="AlphaFoldDB" id="B9D2T4"/>
<evidence type="ECO:0008006" key="3">
    <source>
        <dbReference type="Google" id="ProtNLM"/>
    </source>
</evidence>
<accession>B9D2T4</accession>
<dbReference type="InterPro" id="IPR015947">
    <property type="entry name" value="PUA-like_sf"/>
</dbReference>
<reference evidence="1 2" key="1">
    <citation type="submission" date="2008-08" db="EMBL/GenBank/DDBJ databases">
        <authorList>
            <person name="Madupu R."/>
            <person name="Durkin A.S."/>
            <person name="Torralba M."/>
            <person name="Methe B."/>
            <person name="Sutton G.G."/>
            <person name="Strausberg R.L."/>
            <person name="Nelson K.E."/>
        </authorList>
    </citation>
    <scope>NUCLEOTIDE SEQUENCE [LARGE SCALE GENOMIC DNA]</scope>
    <source>
        <strain evidence="1 2">RM3267</strain>
    </source>
</reference>
<dbReference type="Proteomes" id="UP000003082">
    <property type="component" value="Unassembled WGS sequence"/>
</dbReference>
<keyword evidence="2" id="KW-1185">Reference proteome</keyword>
<evidence type="ECO:0000313" key="1">
    <source>
        <dbReference type="EMBL" id="EEF13729.1"/>
    </source>
</evidence>
<dbReference type="STRING" id="553218.CAMRE0001_1034"/>
<dbReference type="EMBL" id="ACFU01000015">
    <property type="protein sequence ID" value="EEF13729.1"/>
    <property type="molecule type" value="Genomic_DNA"/>
</dbReference>
<name>B9D2T4_CAMRE</name>
<proteinExistence type="predicted"/>
<comment type="caution">
    <text evidence="1">The sequence shown here is derived from an EMBL/GenBank/DDBJ whole genome shotgun (WGS) entry which is preliminary data.</text>
</comment>
<evidence type="ECO:0000313" key="2">
    <source>
        <dbReference type="Proteomes" id="UP000003082"/>
    </source>
</evidence>
<sequence>MMSIHEPSSGMLVSGEKNIIHRKHKFSKEFKKIYVYCPDTAKIVGELEVGGILYSASDGSCISRSRFYDYYDSEMVYAIKIKRAIKYEPPKEPLEIDPNFRAPQQFYYIN</sequence>